<keyword evidence="3" id="KW-1185">Reference proteome</keyword>
<proteinExistence type="predicted"/>
<keyword evidence="1" id="KW-0812">Transmembrane</keyword>
<evidence type="ECO:0000313" key="2">
    <source>
        <dbReference type="EMBL" id="KAJ3666919.1"/>
    </source>
</evidence>
<feature type="transmembrane region" description="Helical" evidence="1">
    <location>
        <begin position="21"/>
        <end position="38"/>
    </location>
</feature>
<organism evidence="2 3">
    <name type="scientific">Zophobas morio</name>
    <dbReference type="NCBI Taxonomy" id="2755281"/>
    <lineage>
        <taxon>Eukaryota</taxon>
        <taxon>Metazoa</taxon>
        <taxon>Ecdysozoa</taxon>
        <taxon>Arthropoda</taxon>
        <taxon>Hexapoda</taxon>
        <taxon>Insecta</taxon>
        <taxon>Pterygota</taxon>
        <taxon>Neoptera</taxon>
        <taxon>Endopterygota</taxon>
        <taxon>Coleoptera</taxon>
        <taxon>Polyphaga</taxon>
        <taxon>Cucujiformia</taxon>
        <taxon>Tenebrionidae</taxon>
        <taxon>Zophobas</taxon>
    </lineage>
</organism>
<protein>
    <submittedName>
        <fullName evidence="2">Uncharacterized protein</fullName>
    </submittedName>
</protein>
<dbReference type="EMBL" id="JALNTZ010000001">
    <property type="protein sequence ID" value="KAJ3666919.1"/>
    <property type="molecule type" value="Genomic_DNA"/>
</dbReference>
<evidence type="ECO:0000256" key="1">
    <source>
        <dbReference type="SAM" id="Phobius"/>
    </source>
</evidence>
<comment type="caution">
    <text evidence="2">The sequence shown here is derived from an EMBL/GenBank/DDBJ whole genome shotgun (WGS) entry which is preliminary data.</text>
</comment>
<evidence type="ECO:0000313" key="3">
    <source>
        <dbReference type="Proteomes" id="UP001168821"/>
    </source>
</evidence>
<reference evidence="2" key="1">
    <citation type="journal article" date="2023" name="G3 (Bethesda)">
        <title>Whole genome assemblies of Zophobas morio and Tenebrio molitor.</title>
        <authorList>
            <person name="Kaur S."/>
            <person name="Stinson S.A."/>
            <person name="diCenzo G.C."/>
        </authorList>
    </citation>
    <scope>NUCLEOTIDE SEQUENCE</scope>
    <source>
        <strain evidence="2">QUZm001</strain>
    </source>
</reference>
<dbReference type="Proteomes" id="UP001168821">
    <property type="component" value="Unassembled WGS sequence"/>
</dbReference>
<dbReference type="AlphaFoldDB" id="A0AA38J6A4"/>
<keyword evidence="1" id="KW-0472">Membrane</keyword>
<name>A0AA38J6A4_9CUCU</name>
<accession>A0AA38J6A4</accession>
<keyword evidence="1" id="KW-1133">Transmembrane helix</keyword>
<sequence>MCVKDRTATARRGLRYGQVRAMRRPTAGMALFGMVWLLRVRSEMKRCAKCRRQEVVHTEERASASTFFTIDAPAALPSTGSASPGPLAPTTYCEVHGYSLPKEGKPNFDVCPHSRTIYGPDGWVKTRLGPRQWESSSGRGNVAFETMWEGTLRSWTVIQLAGGKNYWLF</sequence>
<gene>
    <name evidence="2" type="ORF">Zmor_002342</name>
</gene>